<evidence type="ECO:0000256" key="2">
    <source>
        <dbReference type="ARBA" id="ARBA00006275"/>
    </source>
</evidence>
<evidence type="ECO:0000256" key="4">
    <source>
        <dbReference type="ARBA" id="ARBA00023136"/>
    </source>
</evidence>
<dbReference type="Pfam" id="PF14322">
    <property type="entry name" value="SusD-like_3"/>
    <property type="match status" value="1"/>
</dbReference>
<comment type="similarity">
    <text evidence="2">Belongs to the SusD family.</text>
</comment>
<dbReference type="EMBL" id="JAVRHN010000001">
    <property type="protein sequence ID" value="MDT0684746.1"/>
    <property type="molecule type" value="Genomic_DNA"/>
</dbReference>
<dbReference type="InterPro" id="IPR012944">
    <property type="entry name" value="SusD_RagB_dom"/>
</dbReference>
<dbReference type="RefSeq" id="WP_311498225.1">
    <property type="nucleotide sequence ID" value="NZ_JAVRHN010000001.1"/>
</dbReference>
<dbReference type="InterPro" id="IPR011990">
    <property type="entry name" value="TPR-like_helical_dom_sf"/>
</dbReference>
<evidence type="ECO:0000256" key="1">
    <source>
        <dbReference type="ARBA" id="ARBA00004442"/>
    </source>
</evidence>
<proteinExistence type="inferred from homology"/>
<evidence type="ECO:0000313" key="8">
    <source>
        <dbReference type="EMBL" id="MDT0684746.1"/>
    </source>
</evidence>
<comment type="caution">
    <text evidence="8">The sequence shown here is derived from an EMBL/GenBank/DDBJ whole genome shotgun (WGS) entry which is preliminary data.</text>
</comment>
<accession>A0ABU3DM15</accession>
<evidence type="ECO:0000259" key="7">
    <source>
        <dbReference type="Pfam" id="PF14322"/>
    </source>
</evidence>
<organism evidence="8 9">
    <name type="scientific">Autumnicola psychrophila</name>
    <dbReference type="NCBI Taxonomy" id="3075592"/>
    <lineage>
        <taxon>Bacteria</taxon>
        <taxon>Pseudomonadati</taxon>
        <taxon>Bacteroidota</taxon>
        <taxon>Flavobacteriia</taxon>
        <taxon>Flavobacteriales</taxon>
        <taxon>Flavobacteriaceae</taxon>
        <taxon>Autumnicola</taxon>
    </lineage>
</organism>
<keyword evidence="5" id="KW-0998">Cell outer membrane</keyword>
<dbReference type="InterPro" id="IPR033985">
    <property type="entry name" value="SusD-like_N"/>
</dbReference>
<dbReference type="Proteomes" id="UP001253848">
    <property type="component" value="Unassembled WGS sequence"/>
</dbReference>
<feature type="domain" description="RagB/SusD" evidence="6">
    <location>
        <begin position="306"/>
        <end position="584"/>
    </location>
</feature>
<dbReference type="Pfam" id="PF07980">
    <property type="entry name" value="SusD_RagB"/>
    <property type="match status" value="1"/>
</dbReference>
<sequence length="584" mass="66074">MKRIKNLPIIILVFSIIGCSEDFLDLEPLDTVTESAYFSEPEHFDAATNNFYIQLISWRPTNESNIFNFMDFGSDLTALPQPEGRGSVTVSNNDPYWSSTYSYIRDNNIIIEKAEEYEGDQAEIQRYVSEAHFFRAWNHFVLLQRFGGVPIVTEVLDLDSPELYGARDSRYDVVAQILEDLDVAITGLPNEQNIGSNDKGKISKQAAQAFEAKVLLYEATWEKYVGTATDFEGSEGPEGNNVNNYLSEAIDLSRAVIQSGAYELWNYNDELDNLTSWFLFNLEDAGSNPAGLDKSTNREFIIQSVYDFTLRQGGTNVSHTVYDRLAPNRKMMDLFLAQDGLPIEKSPLFQGYFETSDEFENRDYRMEAYFGAGIPEDGTVVLPGSSGTSSPMGIFGRKFRSYNYGVYRAANEESMNYPQLRLAEVYLILAEALYERDGNISDEDLNMSINRLRNRAGIANLTNALVSENNLDMLEEIRRERAIELFGENNRYNDLKRWGIAEEELNDPIVGTVIEGTIYESNPALYDPSEYIYGEIPVETAEGIRDAVLIDPSSNRNFTIANYLYPLPAVQINLNPELVQNPGY</sequence>
<evidence type="ECO:0000256" key="5">
    <source>
        <dbReference type="ARBA" id="ARBA00023237"/>
    </source>
</evidence>
<reference evidence="8 9" key="1">
    <citation type="submission" date="2023-09" db="EMBL/GenBank/DDBJ databases">
        <authorList>
            <person name="Rey-Velasco X."/>
        </authorList>
    </citation>
    <scope>NUCLEOTIDE SEQUENCE [LARGE SCALE GENOMIC DNA]</scope>
    <source>
        <strain evidence="8 9">F225</strain>
    </source>
</reference>
<keyword evidence="4" id="KW-0472">Membrane</keyword>
<evidence type="ECO:0000259" key="6">
    <source>
        <dbReference type="Pfam" id="PF07980"/>
    </source>
</evidence>
<dbReference type="Gene3D" id="1.25.40.390">
    <property type="match status" value="1"/>
</dbReference>
<name>A0ABU3DM15_9FLAO</name>
<dbReference type="SUPFAM" id="SSF48452">
    <property type="entry name" value="TPR-like"/>
    <property type="match status" value="1"/>
</dbReference>
<dbReference type="PROSITE" id="PS51257">
    <property type="entry name" value="PROKAR_LIPOPROTEIN"/>
    <property type="match status" value="1"/>
</dbReference>
<evidence type="ECO:0000256" key="3">
    <source>
        <dbReference type="ARBA" id="ARBA00022729"/>
    </source>
</evidence>
<protein>
    <submittedName>
        <fullName evidence="8">RagB/SusD family nutrient uptake outer membrane protein</fullName>
    </submittedName>
</protein>
<gene>
    <name evidence="8" type="ORF">RM541_00085</name>
</gene>
<keyword evidence="3" id="KW-0732">Signal</keyword>
<keyword evidence="9" id="KW-1185">Reference proteome</keyword>
<evidence type="ECO:0000313" key="9">
    <source>
        <dbReference type="Proteomes" id="UP001253848"/>
    </source>
</evidence>
<feature type="domain" description="SusD-like N-terminal" evidence="7">
    <location>
        <begin position="92"/>
        <end position="216"/>
    </location>
</feature>
<comment type="subcellular location">
    <subcellularLocation>
        <location evidence="1">Cell outer membrane</location>
    </subcellularLocation>
</comment>